<dbReference type="Proteomes" id="UP000050761">
    <property type="component" value="Unassembled WGS sequence"/>
</dbReference>
<dbReference type="OrthoDB" id="6099493at2759"/>
<dbReference type="InterPro" id="IPR026607">
    <property type="entry name" value="DMRT"/>
</dbReference>
<dbReference type="WBParaSite" id="HPBE_0000937801-mRNA-1">
    <property type="protein sequence ID" value="HPBE_0000937801-mRNA-1"/>
    <property type="gene ID" value="HPBE_0000937801"/>
</dbReference>
<dbReference type="EMBL" id="UZAH01026421">
    <property type="protein sequence ID" value="VDO80437.1"/>
    <property type="molecule type" value="Genomic_DNA"/>
</dbReference>
<dbReference type="PANTHER" id="PTHR12322">
    <property type="entry name" value="DOUBLESEX AND MAB-3 RELATED TRANSCRIPTION FACTOR DMRT"/>
    <property type="match status" value="1"/>
</dbReference>
<reference evidence="7 8" key="1">
    <citation type="submission" date="2018-11" db="EMBL/GenBank/DDBJ databases">
        <authorList>
            <consortium name="Pathogen Informatics"/>
        </authorList>
    </citation>
    <scope>NUCLEOTIDE SEQUENCE [LARGE SCALE GENOMIC DNA]</scope>
</reference>
<dbReference type="GO" id="GO:0046872">
    <property type="term" value="F:metal ion binding"/>
    <property type="evidence" value="ECO:0007669"/>
    <property type="project" value="UniProtKB-KW"/>
</dbReference>
<evidence type="ECO:0000256" key="3">
    <source>
        <dbReference type="ARBA" id="ARBA00023125"/>
    </source>
</evidence>
<dbReference type="Pfam" id="PF00751">
    <property type="entry name" value="DM"/>
    <property type="match status" value="1"/>
</dbReference>
<dbReference type="GO" id="GO:0000981">
    <property type="term" value="F:DNA-binding transcription factor activity, RNA polymerase II-specific"/>
    <property type="evidence" value="ECO:0007669"/>
    <property type="project" value="TreeGrafter"/>
</dbReference>
<protein>
    <submittedName>
        <fullName evidence="9">DM domain-containing protein</fullName>
    </submittedName>
</protein>
<keyword evidence="4 5" id="KW-0539">Nucleus</keyword>
<dbReference type="SUPFAM" id="SSF82927">
    <property type="entry name" value="Cysteine-rich DNA binding domain, (DM domain)"/>
    <property type="match status" value="1"/>
</dbReference>
<dbReference type="PROSITE" id="PS40000">
    <property type="entry name" value="DM_1"/>
    <property type="match status" value="1"/>
</dbReference>
<keyword evidence="2 5" id="KW-0862">Zinc</keyword>
<evidence type="ECO:0000256" key="1">
    <source>
        <dbReference type="ARBA" id="ARBA00022723"/>
    </source>
</evidence>
<evidence type="ECO:0000256" key="5">
    <source>
        <dbReference type="PROSITE-ProRule" id="PRU00070"/>
    </source>
</evidence>
<dbReference type="AlphaFoldDB" id="A0A3P7Z8Y9"/>
<evidence type="ECO:0000259" key="6">
    <source>
        <dbReference type="PROSITE" id="PS50809"/>
    </source>
</evidence>
<proteinExistence type="predicted"/>
<reference evidence="9" key="2">
    <citation type="submission" date="2019-09" db="UniProtKB">
        <authorList>
            <consortium name="WormBaseParasite"/>
        </authorList>
    </citation>
    <scope>IDENTIFICATION</scope>
</reference>
<dbReference type="GO" id="GO:0007548">
    <property type="term" value="P:sex differentiation"/>
    <property type="evidence" value="ECO:0007669"/>
    <property type="project" value="TreeGrafter"/>
</dbReference>
<keyword evidence="8" id="KW-1185">Reference proteome</keyword>
<dbReference type="GO" id="GO:0005634">
    <property type="term" value="C:nucleus"/>
    <property type="evidence" value="ECO:0007669"/>
    <property type="project" value="UniProtKB-SubCell"/>
</dbReference>
<evidence type="ECO:0000313" key="9">
    <source>
        <dbReference type="WBParaSite" id="HPBE_0000937801-mRNA-1"/>
    </source>
</evidence>
<evidence type="ECO:0000256" key="4">
    <source>
        <dbReference type="ARBA" id="ARBA00023242"/>
    </source>
</evidence>
<organism evidence="7">
    <name type="scientific">Heligmosomoides polygyrus</name>
    <name type="common">Parasitic roundworm</name>
    <dbReference type="NCBI Taxonomy" id="6339"/>
    <lineage>
        <taxon>Eukaryota</taxon>
        <taxon>Metazoa</taxon>
        <taxon>Ecdysozoa</taxon>
        <taxon>Nematoda</taxon>
        <taxon>Chromadorea</taxon>
        <taxon>Rhabditida</taxon>
        <taxon>Rhabditina</taxon>
        <taxon>Rhabditomorpha</taxon>
        <taxon>Strongyloidea</taxon>
        <taxon>Heligmosomidae</taxon>
        <taxon>Heligmosomoides</taxon>
    </lineage>
</organism>
<dbReference type="PANTHER" id="PTHR12322:SF53">
    <property type="entry name" value="DOUBLESEX-MAB RELATED 11E"/>
    <property type="match status" value="1"/>
</dbReference>
<dbReference type="GO" id="GO:0000978">
    <property type="term" value="F:RNA polymerase II cis-regulatory region sequence-specific DNA binding"/>
    <property type="evidence" value="ECO:0007669"/>
    <property type="project" value="TreeGrafter"/>
</dbReference>
<keyword evidence="1 5" id="KW-0479">Metal-binding</keyword>
<evidence type="ECO:0000256" key="2">
    <source>
        <dbReference type="ARBA" id="ARBA00022833"/>
    </source>
</evidence>
<dbReference type="SMART" id="SM00301">
    <property type="entry name" value="DM"/>
    <property type="match status" value="1"/>
</dbReference>
<evidence type="ECO:0000313" key="7">
    <source>
        <dbReference type="EMBL" id="VDO80437.1"/>
    </source>
</evidence>
<accession>A0A3P7Z8Y9</accession>
<sequence length="190" mass="21157">MSHSSSPGEVVATVPPGTQVVVEAKLLTSDVDHTIEEVRQETIQQVQDALTPIPNARPSNRTLFCRKCEGHGLQVVLKGHASRCPYNNCQCKTCSNVMSMRANAIIRRYRTRTLEGGLVLKPVHFKNGNTRLRVFPKYVDGSIQIKLNTANQIGHSAKEASEIKLNTFQIRPSFFSLEIETPGWLAFVQN</sequence>
<evidence type="ECO:0000313" key="8">
    <source>
        <dbReference type="Proteomes" id="UP000050761"/>
    </source>
</evidence>
<keyword evidence="3 5" id="KW-0238">DNA-binding</keyword>
<feature type="DNA-binding region" description="DM" evidence="5">
    <location>
        <begin position="65"/>
        <end position="108"/>
    </location>
</feature>
<dbReference type="PROSITE" id="PS50809">
    <property type="entry name" value="DM_2"/>
    <property type="match status" value="1"/>
</dbReference>
<dbReference type="InterPro" id="IPR036407">
    <property type="entry name" value="DM_DNA-bd_sf"/>
</dbReference>
<gene>
    <name evidence="7" type="ORF">HPBE_LOCUS9379</name>
</gene>
<comment type="subcellular location">
    <subcellularLocation>
        <location evidence="5">Nucleus</location>
    </subcellularLocation>
</comment>
<dbReference type="InterPro" id="IPR001275">
    <property type="entry name" value="DM_DNA-bd"/>
</dbReference>
<name>A0A3P7Z8Y9_HELPZ</name>
<feature type="domain" description="DM" evidence="6">
    <location>
        <begin position="65"/>
        <end position="108"/>
    </location>
</feature>
<dbReference type="Gene3D" id="4.10.1040.10">
    <property type="entry name" value="DM DNA-binding domain"/>
    <property type="match status" value="1"/>
</dbReference>